<dbReference type="PROSITE" id="PS51318">
    <property type="entry name" value="TAT"/>
    <property type="match status" value="1"/>
</dbReference>
<dbReference type="PANTHER" id="PTHR43737:SF1">
    <property type="entry name" value="DUF1501 DOMAIN-CONTAINING PROTEIN"/>
    <property type="match status" value="1"/>
</dbReference>
<accession>A0A2T3KE77</accession>
<dbReference type="Pfam" id="PF07394">
    <property type="entry name" value="DUF1501"/>
    <property type="match status" value="1"/>
</dbReference>
<dbReference type="EMBL" id="PYNF01000019">
    <property type="protein sequence ID" value="PSU95431.1"/>
    <property type="molecule type" value="Genomic_DNA"/>
</dbReference>
<dbReference type="InterPro" id="IPR006311">
    <property type="entry name" value="TAT_signal"/>
</dbReference>
<evidence type="ECO:0000313" key="1">
    <source>
        <dbReference type="EMBL" id="PSU95431.1"/>
    </source>
</evidence>
<accession>A0A0B7JEH1</accession>
<sequence length="444" mass="49055">MKLSRRHFLKTSAIVSATTLSASTFASSLLPTGDAQSSDNTNKALVCVFLFGGNDAYNMIVPTPGCDAYQDYKAARPKMGLPENQLSPLNLTTTNGVPLSLNSNMASLLPLFEAGNATAIINSGQLIQPTTRDDISNNSVKLPQFLMAHNQQQDLWQLGTENLGNDYGWAGRMMEMLGASGSLSPLISVNQGQKLLRYKKAQQTVVNSAGSGIYTGWKDEERLDGYFAHFTQRQYSNIYMRNYASTMSRNVSENEALKTILAKQPNNYSYPKSDLAEQLDMVSRLIKARDDMHQHRQVFFVGLEGFDTHKDQQRLHPQLLKQVSDALSAFNTDMVDSGLNDQVTCVTMSDFGRRLQANASGTDHGWAGHQIVTGGAVRGNNVYGEWPQLTNNSQHNYNSGRIIPTIAADQVNASLCRWLGLSETQTLSIFPNLNNFNSPYIEFI</sequence>
<dbReference type="AlphaFoldDB" id="A0A0B7JEH1"/>
<dbReference type="InterPro" id="IPR010869">
    <property type="entry name" value="DUF1501"/>
</dbReference>
<protein>
    <submittedName>
        <fullName evidence="1">DUF1501 domain-containing protein</fullName>
    </submittedName>
</protein>
<dbReference type="Proteomes" id="UP000241426">
    <property type="component" value="Unassembled WGS sequence"/>
</dbReference>
<gene>
    <name evidence="1" type="ORF">C9J27_18140</name>
</gene>
<evidence type="ECO:0000313" key="2">
    <source>
        <dbReference type="Proteomes" id="UP000241426"/>
    </source>
</evidence>
<dbReference type="eggNOG" id="COG4102">
    <property type="taxonomic scope" value="Bacteria"/>
</dbReference>
<proteinExistence type="predicted"/>
<comment type="caution">
    <text evidence="1">The sequence shown here is derived from an EMBL/GenBank/DDBJ whole genome shotgun (WGS) entry which is preliminary data.</text>
</comment>
<dbReference type="GeneID" id="29945205"/>
<organism evidence="1 2">
    <name type="scientific">Photobacterium kishitanii</name>
    <dbReference type="NCBI Taxonomy" id="318456"/>
    <lineage>
        <taxon>Bacteria</taxon>
        <taxon>Pseudomonadati</taxon>
        <taxon>Pseudomonadota</taxon>
        <taxon>Gammaproteobacteria</taxon>
        <taxon>Vibrionales</taxon>
        <taxon>Vibrionaceae</taxon>
        <taxon>Photobacterium</taxon>
    </lineage>
</organism>
<dbReference type="RefSeq" id="WP_036791646.1">
    <property type="nucleotide sequence ID" value="NZ_JAUZMX010000002.1"/>
</dbReference>
<name>A0A0B7JEH1_9GAMM</name>
<reference evidence="1 2" key="1">
    <citation type="submission" date="2018-01" db="EMBL/GenBank/DDBJ databases">
        <title>Whole genome sequencing of Histamine producing bacteria.</title>
        <authorList>
            <person name="Butler K."/>
        </authorList>
    </citation>
    <scope>NUCLEOTIDE SEQUENCE [LARGE SCALE GENOMIC DNA]</scope>
    <source>
        <strain evidence="1 2">FS-7.2</strain>
    </source>
</reference>
<dbReference type="PANTHER" id="PTHR43737">
    <property type="entry name" value="BLL7424 PROTEIN"/>
    <property type="match status" value="1"/>
</dbReference>